<feature type="region of interest" description="Disordered" evidence="1">
    <location>
        <begin position="126"/>
        <end position="159"/>
    </location>
</feature>
<dbReference type="PANTHER" id="PTHR35213">
    <property type="entry name" value="RING-TYPE DOMAIN-CONTAINING PROTEIN-RELATED"/>
    <property type="match status" value="1"/>
</dbReference>
<comment type="caution">
    <text evidence="2">The sequence shown here is derived from an EMBL/GenBank/DDBJ whole genome shotgun (WGS) entry which is preliminary data.</text>
</comment>
<reference evidence="3" key="1">
    <citation type="submission" date="2017-03" db="EMBL/GenBank/DDBJ databases">
        <title>Phytopthora megakarya and P. palmivora, two closely related causual agents of cacao black pod achieved similar genome size and gene model numbers by different mechanisms.</title>
        <authorList>
            <person name="Ali S."/>
            <person name="Shao J."/>
            <person name="Larry D.J."/>
            <person name="Kronmiller B."/>
            <person name="Shen D."/>
            <person name="Strem M.D."/>
            <person name="Melnick R.L."/>
            <person name="Guiltinan M.J."/>
            <person name="Tyler B.M."/>
            <person name="Meinhardt L.W."/>
            <person name="Bailey B.A."/>
        </authorList>
    </citation>
    <scope>NUCLEOTIDE SEQUENCE [LARGE SCALE GENOMIC DNA]</scope>
    <source>
        <strain evidence="3">zdho120</strain>
    </source>
</reference>
<gene>
    <name evidence="2" type="ORF">PHMEG_0008559</name>
</gene>
<name>A0A225WIP1_9STRA</name>
<dbReference type="EMBL" id="NBNE01000746">
    <property type="protein sequence ID" value="OWZ17485.1"/>
    <property type="molecule type" value="Genomic_DNA"/>
</dbReference>
<dbReference type="Proteomes" id="UP000198211">
    <property type="component" value="Unassembled WGS sequence"/>
</dbReference>
<feature type="compositionally biased region" description="Basic residues" evidence="1">
    <location>
        <begin position="601"/>
        <end position="618"/>
    </location>
</feature>
<dbReference type="GO" id="GO:0019073">
    <property type="term" value="P:viral DNA genome packaging"/>
    <property type="evidence" value="ECO:0007669"/>
    <property type="project" value="InterPro"/>
</dbReference>
<organism evidence="2 3">
    <name type="scientific">Phytophthora megakarya</name>
    <dbReference type="NCBI Taxonomy" id="4795"/>
    <lineage>
        <taxon>Eukaryota</taxon>
        <taxon>Sar</taxon>
        <taxon>Stramenopiles</taxon>
        <taxon>Oomycota</taxon>
        <taxon>Peronosporomycetes</taxon>
        <taxon>Peronosporales</taxon>
        <taxon>Peronosporaceae</taxon>
        <taxon>Phytophthora</taxon>
    </lineage>
</organism>
<dbReference type="InterPro" id="IPR021304">
    <property type="entry name" value="Adeno_L4-33K/L4-22K"/>
</dbReference>
<accession>A0A225WIP1</accession>
<dbReference type="PANTHER" id="PTHR35213:SF3">
    <property type="entry name" value="MYB-LIKE DOMAIN-CONTAINING PROTEIN"/>
    <property type="match status" value="1"/>
</dbReference>
<proteinExistence type="predicted"/>
<protein>
    <submittedName>
        <fullName evidence="2">Uncharacterized protein</fullName>
    </submittedName>
</protein>
<feature type="region of interest" description="Disordered" evidence="1">
    <location>
        <begin position="601"/>
        <end position="685"/>
    </location>
</feature>
<sequence length="685" mass="76666">MGSLPLCLNGLAVCTFDIGTKIVAITSAKFEQLRFQYVTFQFSPVTGRAQEAQEESERVAKQDWSMDLSMILSPFEDEQQAAAPEPNRKWSADELQCAVAILQDFQQPSPVTSDVKSASYYEESKAERALPVTGKPNSAVPTSRKGGKSRKNSKNEQWEDDKLSKLDLLVQADAIIKHRRPKAPASPTYLRSGVWSRAEEEYAAALVSFFLEGLLDLPEGMTLRKFLAEKLCCNRRRVSMKLGTEALAGRKIPRKVGASVFVAAEPPPTEQQREEVERELEELREASFSSGLLNSRFLDEDEDNLLQRRLLDDDSEEYEGLRQNRKKKSSRYDYKPKRGKPTIIRTGFESREEEEFVITMFEYFMAGSLDLPQGTKLVTYLCQQLGCSLKQLSMKLAPLRMNERVFPDNVGSITYARKKEEDDASSDSSDDDFSEELFEVESRITELRIAHEEAHKTVAPPVATPVKRERKFSTASVSSIGTASVTSTPTASPVRTFRRSGPWSHDEEVYAAALIDSFFKGVLDVAEGTTLRAFLSTRLCCNPMRISKKLASEAIADIPIPKKLGSSTYVRNVQVTLDEQDRAEDSLRRLQLVYMSLSSTKRGRTLGSKRPRQYHSRGPRPLATAINTDSDGTESDSDTRSVASEKLQKTAKSHSPAQEAQRQRFHVPHAGPQLVVPAPLKQQLA</sequence>
<dbReference type="STRING" id="4795.A0A225WIP1"/>
<evidence type="ECO:0000256" key="1">
    <source>
        <dbReference type="SAM" id="MobiDB-lite"/>
    </source>
</evidence>
<dbReference type="OrthoDB" id="68300at2759"/>
<evidence type="ECO:0000313" key="3">
    <source>
        <dbReference type="Proteomes" id="UP000198211"/>
    </source>
</evidence>
<evidence type="ECO:0000313" key="2">
    <source>
        <dbReference type="EMBL" id="OWZ17485.1"/>
    </source>
</evidence>
<dbReference type="Pfam" id="PF11081">
    <property type="entry name" value="Adeno_L433K_22K"/>
    <property type="match status" value="1"/>
</dbReference>
<dbReference type="AlphaFoldDB" id="A0A225WIP1"/>
<keyword evidence="3" id="KW-1185">Reference proteome</keyword>